<evidence type="ECO:0000256" key="5">
    <source>
        <dbReference type="ARBA" id="ARBA00022989"/>
    </source>
</evidence>
<dbReference type="Gene3D" id="1.10.3730.20">
    <property type="match status" value="1"/>
</dbReference>
<keyword evidence="6 10" id="KW-0472">Membrane</keyword>
<accession>A0A0N0LRQ0</accession>
<dbReference type="GO" id="GO:0005886">
    <property type="term" value="C:plasma membrane"/>
    <property type="evidence" value="ECO:0007669"/>
    <property type="project" value="UniProtKB-SubCell"/>
</dbReference>
<keyword evidence="4 9" id="KW-0812">Transmembrane</keyword>
<dbReference type="PANTHER" id="PTHR30561">
    <property type="entry name" value="SMR FAMILY PROTON-DEPENDENT DRUG EFFLUX TRANSPORTER SUGE"/>
    <property type="match status" value="1"/>
</dbReference>
<comment type="similarity">
    <text evidence="7">Belongs to the drug/metabolite transporter (DMT) superfamily. Small multidrug resistance (SMR) (TC 2.A.7.1) family. Gdx/SugE subfamily.</text>
</comment>
<protein>
    <recommendedName>
        <fullName evidence="8">Guanidinium exporter</fullName>
    </recommendedName>
</protein>
<comment type="subcellular location">
    <subcellularLocation>
        <location evidence="1 9">Cell membrane</location>
        <topology evidence="1 9">Multi-pass membrane protein</topology>
    </subcellularLocation>
</comment>
<name>A0A0N0LRQ0_9HELI</name>
<dbReference type="PANTHER" id="PTHR30561:SF0">
    <property type="entry name" value="GUANIDINIUM EXPORTER"/>
    <property type="match status" value="1"/>
</dbReference>
<evidence type="ECO:0000256" key="1">
    <source>
        <dbReference type="ARBA" id="ARBA00004651"/>
    </source>
</evidence>
<evidence type="ECO:0000313" key="14">
    <source>
        <dbReference type="Proteomes" id="UP000037997"/>
    </source>
</evidence>
<dbReference type="EMBL" id="JNUR01000015">
    <property type="protein sequence ID" value="KPH50673.1"/>
    <property type="molecule type" value="Genomic_DNA"/>
</dbReference>
<dbReference type="GO" id="GO:0022857">
    <property type="term" value="F:transmembrane transporter activity"/>
    <property type="evidence" value="ECO:0007669"/>
    <property type="project" value="InterPro"/>
</dbReference>
<evidence type="ECO:0000313" key="11">
    <source>
        <dbReference type="EMBL" id="KPH50673.1"/>
    </source>
</evidence>
<dbReference type="InterPro" id="IPR045324">
    <property type="entry name" value="Small_multidrug_res"/>
</dbReference>
<dbReference type="InterPro" id="IPR000390">
    <property type="entry name" value="Small_drug/metabolite_transptr"/>
</dbReference>
<dbReference type="Pfam" id="PF00893">
    <property type="entry name" value="Multi_Drug_Res"/>
    <property type="match status" value="1"/>
</dbReference>
<proteinExistence type="inferred from homology"/>
<keyword evidence="3" id="KW-1003">Cell membrane</keyword>
<dbReference type="Proteomes" id="UP000037800">
    <property type="component" value="Unassembled WGS sequence"/>
</dbReference>
<feature type="transmembrane region" description="Helical" evidence="10">
    <location>
        <begin position="57"/>
        <end position="78"/>
    </location>
</feature>
<evidence type="ECO:0000256" key="3">
    <source>
        <dbReference type="ARBA" id="ARBA00022475"/>
    </source>
</evidence>
<dbReference type="PATRIC" id="fig|35818.10.peg.403"/>
<feature type="transmembrane region" description="Helical" evidence="10">
    <location>
        <begin position="5"/>
        <end position="24"/>
    </location>
</feature>
<dbReference type="EMBL" id="JNOC01000034">
    <property type="protein sequence ID" value="KPH55729.1"/>
    <property type="molecule type" value="Genomic_DNA"/>
</dbReference>
<evidence type="ECO:0000256" key="2">
    <source>
        <dbReference type="ARBA" id="ARBA00022448"/>
    </source>
</evidence>
<evidence type="ECO:0000256" key="7">
    <source>
        <dbReference type="ARBA" id="ARBA00038151"/>
    </source>
</evidence>
<keyword evidence="2" id="KW-0813">Transport</keyword>
<evidence type="ECO:0000256" key="8">
    <source>
        <dbReference type="ARBA" id="ARBA00039168"/>
    </source>
</evidence>
<dbReference type="RefSeq" id="WP_054198022.1">
    <property type="nucleotide sequence ID" value="NZ_CAJFGW010000016.1"/>
</dbReference>
<sequence length="104" mass="11286">MSWIYLILAGIMEIFGVICMKKFALSNQKIYLLGSAALFVLSLSLLSLALREIPMGIGYAVWTGIGTAGGVLVGIFIYKESKSFWKLFFVASIVVCSVGLKALN</sequence>
<feature type="transmembrane region" description="Helical" evidence="10">
    <location>
        <begin position="84"/>
        <end position="103"/>
    </location>
</feature>
<keyword evidence="5 10" id="KW-1133">Transmembrane helix</keyword>
<dbReference type="SUPFAM" id="SSF103481">
    <property type="entry name" value="Multidrug resistance efflux transporter EmrE"/>
    <property type="match status" value="1"/>
</dbReference>
<evidence type="ECO:0000256" key="9">
    <source>
        <dbReference type="RuleBase" id="RU003942"/>
    </source>
</evidence>
<dbReference type="STRING" id="35818.HPU229336_01900"/>
<gene>
    <name evidence="12" type="ORF">HPU229334_06640</name>
    <name evidence="11" type="ORF">HPU229336_01900</name>
</gene>
<organism evidence="12 14">
    <name type="scientific">Helicobacter pullorum</name>
    <dbReference type="NCBI Taxonomy" id="35818"/>
    <lineage>
        <taxon>Bacteria</taxon>
        <taxon>Pseudomonadati</taxon>
        <taxon>Campylobacterota</taxon>
        <taxon>Epsilonproteobacteria</taxon>
        <taxon>Campylobacterales</taxon>
        <taxon>Helicobacteraceae</taxon>
        <taxon>Helicobacter</taxon>
    </lineage>
</organism>
<feature type="transmembrane region" description="Helical" evidence="10">
    <location>
        <begin position="30"/>
        <end position="50"/>
    </location>
</feature>
<evidence type="ECO:0000256" key="10">
    <source>
        <dbReference type="SAM" id="Phobius"/>
    </source>
</evidence>
<evidence type="ECO:0000256" key="4">
    <source>
        <dbReference type="ARBA" id="ARBA00022692"/>
    </source>
</evidence>
<evidence type="ECO:0000256" key="6">
    <source>
        <dbReference type="ARBA" id="ARBA00023136"/>
    </source>
</evidence>
<dbReference type="InterPro" id="IPR037185">
    <property type="entry name" value="EmrE-like"/>
</dbReference>
<reference evidence="13 14" key="1">
    <citation type="submission" date="2014-06" db="EMBL/GenBank/DDBJ databases">
        <title>Helicobacter pullorum isolates in fresh chicken meat - phenotypic and genotypic features.</title>
        <authorList>
            <person name="Borges V."/>
            <person name="Santos A."/>
            <person name="Correia C.B."/>
            <person name="Saraiva M."/>
            <person name="Menard A."/>
            <person name="Vieira L."/>
            <person name="Sampaio D.A."/>
            <person name="Gomes J.P."/>
            <person name="Oleastro M."/>
        </authorList>
    </citation>
    <scope>NUCLEOTIDE SEQUENCE [LARGE SCALE GENOMIC DNA]</scope>
    <source>
        <strain evidence="12 14">229334/12</strain>
        <strain evidence="11 13">229336/12</strain>
    </source>
</reference>
<dbReference type="Proteomes" id="UP000037997">
    <property type="component" value="Unassembled WGS sequence"/>
</dbReference>
<dbReference type="AlphaFoldDB" id="A0A0N0LRQ0"/>
<evidence type="ECO:0000313" key="13">
    <source>
        <dbReference type="Proteomes" id="UP000037800"/>
    </source>
</evidence>
<evidence type="ECO:0000313" key="12">
    <source>
        <dbReference type="EMBL" id="KPH55729.1"/>
    </source>
</evidence>
<comment type="caution">
    <text evidence="12">The sequence shown here is derived from an EMBL/GenBank/DDBJ whole genome shotgun (WGS) entry which is preliminary data.</text>
</comment>